<evidence type="ECO:0000313" key="2">
    <source>
        <dbReference type="Proteomes" id="UP001054945"/>
    </source>
</evidence>
<name>A0AAV4P8B8_CAEEX</name>
<dbReference type="EMBL" id="BPLR01004285">
    <property type="protein sequence ID" value="GIX93662.1"/>
    <property type="molecule type" value="Genomic_DNA"/>
</dbReference>
<gene>
    <name evidence="1" type="ORF">CEXT_168881</name>
</gene>
<protein>
    <submittedName>
        <fullName evidence="1">Uncharacterized protein</fullName>
    </submittedName>
</protein>
<keyword evidence="2" id="KW-1185">Reference proteome</keyword>
<accession>A0AAV4P8B8</accession>
<proteinExistence type="predicted"/>
<sequence>MDHQRNSDVEVGGRRNIDINPPIRNWFFSFHTGVSISKTPATVGMLRLEIVKLRRPQAPQLPAAFSRRSYRQAAAATSCLCPAQRKASFSILPSCPRLPPLSLKMTERTAHTLSSEILAEERSWLLVAVELLQLGSEWEKRKVTSTPFFPLFKYRFKRTHVRRWPLPILYANNPARGCTPSPSPSRLLFAKAPHVPSVLPWNSFSLKFACVCALAARTHTRNENPWLVYKLNYLLVCPCNCAAAARVREIWCAGRFRFVHKYSWEKEFC</sequence>
<evidence type="ECO:0000313" key="1">
    <source>
        <dbReference type="EMBL" id="GIX93662.1"/>
    </source>
</evidence>
<dbReference type="AlphaFoldDB" id="A0AAV4P8B8"/>
<reference evidence="1 2" key="1">
    <citation type="submission" date="2021-06" db="EMBL/GenBank/DDBJ databases">
        <title>Caerostris extrusa draft genome.</title>
        <authorList>
            <person name="Kono N."/>
            <person name="Arakawa K."/>
        </authorList>
    </citation>
    <scope>NUCLEOTIDE SEQUENCE [LARGE SCALE GENOMIC DNA]</scope>
</reference>
<comment type="caution">
    <text evidence="1">The sequence shown here is derived from an EMBL/GenBank/DDBJ whole genome shotgun (WGS) entry which is preliminary data.</text>
</comment>
<dbReference type="Proteomes" id="UP001054945">
    <property type="component" value="Unassembled WGS sequence"/>
</dbReference>
<organism evidence="1 2">
    <name type="scientific">Caerostris extrusa</name>
    <name type="common">Bark spider</name>
    <name type="synonym">Caerostris bankana</name>
    <dbReference type="NCBI Taxonomy" id="172846"/>
    <lineage>
        <taxon>Eukaryota</taxon>
        <taxon>Metazoa</taxon>
        <taxon>Ecdysozoa</taxon>
        <taxon>Arthropoda</taxon>
        <taxon>Chelicerata</taxon>
        <taxon>Arachnida</taxon>
        <taxon>Araneae</taxon>
        <taxon>Araneomorphae</taxon>
        <taxon>Entelegynae</taxon>
        <taxon>Araneoidea</taxon>
        <taxon>Araneidae</taxon>
        <taxon>Caerostris</taxon>
    </lineage>
</organism>